<gene>
    <name evidence="2" type="ORF">EPUS_02360</name>
</gene>
<keyword evidence="3" id="KW-1185">Reference proteome</keyword>
<feature type="transmembrane region" description="Helical" evidence="1">
    <location>
        <begin position="179"/>
        <end position="205"/>
    </location>
</feature>
<keyword evidence="1" id="KW-0812">Transmembrane</keyword>
<dbReference type="OMA" id="FWTRREN"/>
<dbReference type="EMBL" id="KE721278">
    <property type="protein sequence ID" value="ERF70838.1"/>
    <property type="molecule type" value="Genomic_DNA"/>
</dbReference>
<accession>U1GFF6</accession>
<dbReference type="HOGENOM" id="CLU_029564_0_0_1"/>
<keyword evidence="1" id="KW-0472">Membrane</keyword>
<dbReference type="RefSeq" id="XP_007803457.1">
    <property type="nucleotide sequence ID" value="XM_007805266.1"/>
</dbReference>
<protein>
    <submittedName>
        <fullName evidence="2">Uncharacterized protein</fullName>
    </submittedName>
</protein>
<organism evidence="2 3">
    <name type="scientific">Endocarpon pusillum (strain Z07020 / HMAS-L-300199)</name>
    <name type="common">Lichen-forming fungus</name>
    <dbReference type="NCBI Taxonomy" id="1263415"/>
    <lineage>
        <taxon>Eukaryota</taxon>
        <taxon>Fungi</taxon>
        <taxon>Dikarya</taxon>
        <taxon>Ascomycota</taxon>
        <taxon>Pezizomycotina</taxon>
        <taxon>Eurotiomycetes</taxon>
        <taxon>Chaetothyriomycetidae</taxon>
        <taxon>Verrucariales</taxon>
        <taxon>Verrucariaceae</taxon>
        <taxon>Endocarpon</taxon>
    </lineage>
</organism>
<feature type="transmembrane region" description="Helical" evidence="1">
    <location>
        <begin position="212"/>
        <end position="232"/>
    </location>
</feature>
<keyword evidence="1" id="KW-1133">Transmembrane helix</keyword>
<dbReference type="PANTHER" id="PTHR34391:SF1">
    <property type="entry name" value="UPF0658 GOLGI APPARATUS MEMBRANE PROTEIN C1952.10C-RELATED"/>
    <property type="match status" value="1"/>
</dbReference>
<dbReference type="PANTHER" id="PTHR34391">
    <property type="entry name" value="UPF0658 GOLGI APPARATUS MEMBRANE PROTEIN C1952.10C-RELATED"/>
    <property type="match status" value="1"/>
</dbReference>
<dbReference type="OrthoDB" id="2448307at2759"/>
<proteinExistence type="predicted"/>
<feature type="transmembrane region" description="Helical" evidence="1">
    <location>
        <begin position="12"/>
        <end position="36"/>
    </location>
</feature>
<dbReference type="Proteomes" id="UP000019373">
    <property type="component" value="Unassembled WGS sequence"/>
</dbReference>
<dbReference type="GO" id="GO:0005794">
    <property type="term" value="C:Golgi apparatus"/>
    <property type="evidence" value="ECO:0007669"/>
    <property type="project" value="TreeGrafter"/>
</dbReference>
<feature type="transmembrane region" description="Helical" evidence="1">
    <location>
        <begin position="299"/>
        <end position="321"/>
    </location>
</feature>
<name>U1GFF6_ENDPU</name>
<evidence type="ECO:0000313" key="3">
    <source>
        <dbReference type="Proteomes" id="UP000019373"/>
    </source>
</evidence>
<evidence type="ECO:0000256" key="1">
    <source>
        <dbReference type="SAM" id="Phobius"/>
    </source>
</evidence>
<dbReference type="GeneID" id="19237414"/>
<dbReference type="eggNOG" id="ENOG502RRZT">
    <property type="taxonomic scope" value="Eukaryota"/>
</dbReference>
<feature type="transmembrane region" description="Helical" evidence="1">
    <location>
        <begin position="56"/>
        <end position="76"/>
    </location>
</feature>
<dbReference type="InterPro" id="IPR040410">
    <property type="entry name" value="UPF0658_Golgi"/>
</dbReference>
<feature type="transmembrane region" description="Helical" evidence="1">
    <location>
        <begin position="132"/>
        <end position="149"/>
    </location>
</feature>
<dbReference type="AlphaFoldDB" id="U1GFF6"/>
<feature type="transmembrane region" description="Helical" evidence="1">
    <location>
        <begin position="260"/>
        <end position="278"/>
    </location>
</feature>
<reference evidence="3" key="1">
    <citation type="journal article" date="2014" name="BMC Genomics">
        <title>Genome characteristics reveal the impact of lichenization on lichen-forming fungus Endocarpon pusillum Hedwig (Verrucariales, Ascomycota).</title>
        <authorList>
            <person name="Wang Y.-Y."/>
            <person name="Liu B."/>
            <person name="Zhang X.-Y."/>
            <person name="Zhou Q.-M."/>
            <person name="Zhang T."/>
            <person name="Li H."/>
            <person name="Yu Y.-F."/>
            <person name="Zhang X.-L."/>
            <person name="Hao X.-Y."/>
            <person name="Wang M."/>
            <person name="Wang L."/>
            <person name="Wei J.-C."/>
        </authorList>
    </citation>
    <scope>NUCLEOTIDE SEQUENCE [LARGE SCALE GENOMIC DNA]</scope>
    <source>
        <strain evidence="3">Z07020 / HMAS-L-300199</strain>
    </source>
</reference>
<sequence>MYRPYSKWQWAFVLTALTQAGIVLAFEVYVFATFQIDVLDHEQIEAGEPIEQPKTTIPTFLTLYIFGFLYQLVLVYDALRLKNTIQIIGLCLYNVGLLIYGSVQVNQIQDAVVDLATRHEIDQGIWARTKPFLIAIPCVLALGTVFLAVEARMLYDEFAWTIYKHISADLRLKSRYLTYQIYIALLKFDFFFFLGFTVQFVVIVIDRGSLEFALTVAAIPVTIIILIMAAFFTRRENTWGMLLTIVRTQPYMNLPRQNTYLPQFLYFGGLAYFLFKLVRMYSAAREAAYRPARKELTTFAVLTIILIVTTIIYACICTHNFGKGLKPYINEKKTDHEDEKAGYGGLLGTEMSSGPPRVPIGGAQMPARMEID</sequence>
<evidence type="ECO:0000313" key="2">
    <source>
        <dbReference type="EMBL" id="ERF70838.1"/>
    </source>
</evidence>